<feature type="region of interest" description="Disordered" evidence="1">
    <location>
        <begin position="62"/>
        <end position="81"/>
    </location>
</feature>
<dbReference type="Proteomes" id="UP000553776">
    <property type="component" value="Unassembled WGS sequence"/>
</dbReference>
<dbReference type="AlphaFoldDB" id="A0A841TXJ4"/>
<protein>
    <submittedName>
        <fullName evidence="2">Uncharacterized protein</fullName>
    </submittedName>
</protein>
<organism evidence="2 3">
    <name type="scientific">Cohnella xylanilytica</name>
    <dbReference type="NCBI Taxonomy" id="557555"/>
    <lineage>
        <taxon>Bacteria</taxon>
        <taxon>Bacillati</taxon>
        <taxon>Bacillota</taxon>
        <taxon>Bacilli</taxon>
        <taxon>Bacillales</taxon>
        <taxon>Paenibacillaceae</taxon>
        <taxon>Cohnella</taxon>
    </lineage>
</organism>
<dbReference type="EMBL" id="JACJVR010000033">
    <property type="protein sequence ID" value="MBB6691708.1"/>
    <property type="molecule type" value="Genomic_DNA"/>
</dbReference>
<sequence length="181" mass="19996">MKARRSHKRFLLLPYVVAASFLIGAFIVGSPTATKAFSPFFQTIKQIQSGVVSFIFGNDAEPTGKARTAPPPDSPLENEGKSIDSGVLQEQHYETWEEAGDHLLFPAPKIGYIPPAFILNDILVFSKGGENAKKAVLIYRDPNAGKSFMITIRMLEKNETVTSGFDKDAGDYKKVNPEFRK</sequence>
<reference evidence="2 3" key="1">
    <citation type="submission" date="2020-08" db="EMBL/GenBank/DDBJ databases">
        <title>Cohnella phylogeny.</title>
        <authorList>
            <person name="Dunlap C."/>
        </authorList>
    </citation>
    <scope>NUCLEOTIDE SEQUENCE [LARGE SCALE GENOMIC DNA]</scope>
    <source>
        <strain evidence="2 3">DSM 25239</strain>
    </source>
</reference>
<feature type="non-terminal residue" evidence="2">
    <location>
        <position position="181"/>
    </location>
</feature>
<keyword evidence="3" id="KW-1185">Reference proteome</keyword>
<accession>A0A841TXJ4</accession>
<proteinExistence type="predicted"/>
<gene>
    <name evidence="2" type="ORF">H7B90_09870</name>
</gene>
<name>A0A841TXJ4_9BACL</name>
<evidence type="ECO:0000313" key="2">
    <source>
        <dbReference type="EMBL" id="MBB6691708.1"/>
    </source>
</evidence>
<evidence type="ECO:0000313" key="3">
    <source>
        <dbReference type="Proteomes" id="UP000553776"/>
    </source>
</evidence>
<evidence type="ECO:0000256" key="1">
    <source>
        <dbReference type="SAM" id="MobiDB-lite"/>
    </source>
</evidence>
<comment type="caution">
    <text evidence="2">The sequence shown here is derived from an EMBL/GenBank/DDBJ whole genome shotgun (WGS) entry which is preliminary data.</text>
</comment>